<feature type="domain" description="SH3" evidence="4">
    <location>
        <begin position="3"/>
        <end position="67"/>
    </location>
</feature>
<feature type="compositionally biased region" description="Basic and acidic residues" evidence="3">
    <location>
        <begin position="410"/>
        <end position="422"/>
    </location>
</feature>
<protein>
    <recommendedName>
        <fullName evidence="4">SH3 domain-containing protein</fullName>
    </recommendedName>
</protein>
<dbReference type="Pfam" id="PF25459">
    <property type="entry name" value="AIM3_BBC1_C"/>
    <property type="match status" value="1"/>
</dbReference>
<dbReference type="PANTHER" id="PTHR46026:SF1">
    <property type="entry name" value="RHO-TYPE GUANINE NUCLEOTIDE EXCHANGE FACTOR, ISOFORM F"/>
    <property type="match status" value="1"/>
</dbReference>
<dbReference type="InterPro" id="IPR036028">
    <property type="entry name" value="SH3-like_dom_sf"/>
</dbReference>
<keyword evidence="6" id="KW-1185">Reference proteome</keyword>
<feature type="region of interest" description="Disordered" evidence="3">
    <location>
        <begin position="1205"/>
        <end position="1228"/>
    </location>
</feature>
<feature type="compositionally biased region" description="Pro residues" evidence="3">
    <location>
        <begin position="908"/>
        <end position="918"/>
    </location>
</feature>
<feature type="compositionally biased region" description="Basic and acidic residues" evidence="3">
    <location>
        <begin position="759"/>
        <end position="772"/>
    </location>
</feature>
<evidence type="ECO:0000256" key="1">
    <source>
        <dbReference type="ARBA" id="ARBA00022443"/>
    </source>
</evidence>
<name>A0AAN6H828_9PEZI</name>
<dbReference type="InterPro" id="IPR001452">
    <property type="entry name" value="SH3_domain"/>
</dbReference>
<dbReference type="Gene3D" id="2.30.30.40">
    <property type="entry name" value="SH3 Domains"/>
    <property type="match status" value="1"/>
</dbReference>
<dbReference type="CDD" id="cd11887">
    <property type="entry name" value="SH3_Bbc1"/>
    <property type="match status" value="1"/>
</dbReference>
<organism evidence="5 6">
    <name type="scientific">Friedmanniomyces endolithicus</name>
    <dbReference type="NCBI Taxonomy" id="329885"/>
    <lineage>
        <taxon>Eukaryota</taxon>
        <taxon>Fungi</taxon>
        <taxon>Dikarya</taxon>
        <taxon>Ascomycota</taxon>
        <taxon>Pezizomycotina</taxon>
        <taxon>Dothideomycetes</taxon>
        <taxon>Dothideomycetidae</taxon>
        <taxon>Mycosphaerellales</taxon>
        <taxon>Teratosphaeriaceae</taxon>
        <taxon>Friedmanniomyces</taxon>
    </lineage>
</organism>
<feature type="compositionally biased region" description="Pro residues" evidence="3">
    <location>
        <begin position="604"/>
        <end position="622"/>
    </location>
</feature>
<feature type="compositionally biased region" description="Polar residues" evidence="3">
    <location>
        <begin position="964"/>
        <end position="973"/>
    </location>
</feature>
<reference evidence="5" key="1">
    <citation type="submission" date="2023-06" db="EMBL/GenBank/DDBJ databases">
        <title>Black Yeasts Isolated from many extreme environments.</title>
        <authorList>
            <person name="Coleine C."/>
            <person name="Stajich J.E."/>
            <person name="Selbmann L."/>
        </authorList>
    </citation>
    <scope>NUCLEOTIDE SEQUENCE</scope>
    <source>
        <strain evidence="5">CCFEE 5200</strain>
    </source>
</reference>
<dbReference type="InterPro" id="IPR057402">
    <property type="entry name" value="AIM3_BBC1_C"/>
</dbReference>
<evidence type="ECO:0000256" key="2">
    <source>
        <dbReference type="PROSITE-ProRule" id="PRU00192"/>
    </source>
</evidence>
<feature type="compositionally biased region" description="Basic and acidic residues" evidence="3">
    <location>
        <begin position="239"/>
        <end position="259"/>
    </location>
</feature>
<dbReference type="InterPro" id="IPR035552">
    <property type="entry name" value="Mti1_SH3"/>
</dbReference>
<evidence type="ECO:0000259" key="4">
    <source>
        <dbReference type="PROSITE" id="PS50002"/>
    </source>
</evidence>
<feature type="compositionally biased region" description="Basic and acidic residues" evidence="3">
    <location>
        <begin position="322"/>
        <end position="336"/>
    </location>
</feature>
<accession>A0AAN6H828</accession>
<proteinExistence type="predicted"/>
<sequence length="1257" mass="135403">MAAPPFKVKAVYEYASEHDDDLKFPIGQVINVTELEGDDWYVGEYTDGNGAKQEGMFPSNFVEKYEPAVPTRPTRAARPKSVIQSPAPPPQAAAQEEVQRDGTREVEEAKPTPAAFKPQFPPVEEPAANRGEEVVRLPLGRQPSIARADPAPAPKPTPAEPVQEASTPAKGPPPIAPKSNAFKDRIAAFNRAEASPIAPTQPGVRGAAKNEYIKKPFVAPPPSRNAYIPPAQKVEPVHKPYIREEDPEIKQTQEDDHAAAEAAGLTGEPAAMAEGGDEEEDQPKPMSLKERMAMLQREQEAQRSRHAEPTVQKRERKPPAKKISESSERERAVHDGGDEEPEPESLPAQRQSVDVNREHPRVPSTQRRPAEPPMSHMPAPPEHEILSGGEEADQSGAGETTEDDAGTIGPDDHDRERHEPLPREPVSSARELDAGVGEDPAEEPEEEMDEEEARKQRLRERMARLAGGQQGGGPFNPFGMPPAAAPARKRTKHKEVAQDDTVPLPQQQRMPGMIAIPGMGGAQPPPLRSQSPEPATPTRRNETEPIRNAEDEEDEPGLPPARRSTADERSAGAPPVPKDRPVPAPPSQDRAVPPPRRDTSRTVPRPPPTESRPVPPPPPPTAAPLSPGPGSESDDEMSMHAKHSSAEMSGFEQALPARTGGAPPVPPARETPRSPFNDRRASYFGTEPDSASSDKRASRVPPAIPGSPVNLPRPPPPPPPTAAPPSRQTTGLQPPLENTERGESDYEGDYDTDIASSAKRKDALKSHAREPSLDDSTTADEATPVDTPPAVPQHTAPRAVPPLPPQSQTRQSMDVPRAPPPVPPLTRSDMGADYDPYHYAEGSARAPPPIPGAIALFAPSIPPEDDEQMHAADDSSADDVPYVREAVPRKSIERAPPPFPPGERDRAPPLPSAPPPKQAPQSPQMLQQLSQAPLAGPLPPRSMPRQSLDVARAGSVKRSIDQPRPTSENTGQIAQPLDLAPQTQWWTSPQPLPPSLQPRNGVDILSENEESQKSKRGGRTTISKDIYVLYIDYSQTVITAVYDSRDPSDVTLEQRHEPPPPKLRQDQLEAYWRRFGANIAKEVSAAAGGPGGGSGKSSGSSKDATALGDGSPAALPQTLIRNLPDALLPVGSKAYGALVYANLANASTMQFDEIRAGDIVTLRNAKFEGHHGAIKSKYRSDYGGFHVGVVGEWDGTRRSVRYWEQGGREGGPAAGGGKGGKGGSRGVRGDKLRLGDLRSGEVRVWRVVGREWVGWSE</sequence>
<gene>
    <name evidence="5" type="ORF">LTR91_020868</name>
</gene>
<keyword evidence="1 2" id="KW-0728">SH3 domain</keyword>
<dbReference type="PROSITE" id="PS50002">
    <property type="entry name" value="SH3"/>
    <property type="match status" value="1"/>
</dbReference>
<feature type="compositionally biased region" description="Basic and acidic residues" evidence="3">
    <location>
        <begin position="539"/>
        <end position="549"/>
    </location>
</feature>
<feature type="region of interest" description="Disordered" evidence="3">
    <location>
        <begin position="239"/>
        <end position="1001"/>
    </location>
</feature>
<evidence type="ECO:0000256" key="3">
    <source>
        <dbReference type="SAM" id="MobiDB-lite"/>
    </source>
</evidence>
<dbReference type="SMART" id="SM00326">
    <property type="entry name" value="SH3"/>
    <property type="match status" value="1"/>
</dbReference>
<feature type="compositionally biased region" description="Gly residues" evidence="3">
    <location>
        <begin position="1208"/>
        <end position="1226"/>
    </location>
</feature>
<dbReference type="EMBL" id="JAUJLE010000355">
    <property type="protein sequence ID" value="KAK0959363.1"/>
    <property type="molecule type" value="Genomic_DNA"/>
</dbReference>
<dbReference type="Proteomes" id="UP001175353">
    <property type="component" value="Unassembled WGS sequence"/>
</dbReference>
<feature type="compositionally biased region" description="Pro residues" evidence="3">
    <location>
        <begin position="711"/>
        <end position="723"/>
    </location>
</feature>
<dbReference type="PANTHER" id="PTHR46026">
    <property type="entry name" value="RHO-TYPE GUANINE NUCLEOTIDE EXCHANGE FACTOR, ISOFORM F"/>
    <property type="match status" value="1"/>
</dbReference>
<feature type="compositionally biased region" description="Basic and acidic residues" evidence="3">
    <location>
        <begin position="97"/>
        <end position="110"/>
    </location>
</feature>
<evidence type="ECO:0000313" key="6">
    <source>
        <dbReference type="Proteomes" id="UP001175353"/>
    </source>
</evidence>
<feature type="compositionally biased region" description="Basic and acidic residues" evidence="3">
    <location>
        <begin position="452"/>
        <end position="463"/>
    </location>
</feature>
<feature type="compositionally biased region" description="Low complexity" evidence="3">
    <location>
        <begin position="919"/>
        <end position="935"/>
    </location>
</feature>
<feature type="compositionally biased region" description="Basic and acidic residues" evidence="3">
    <location>
        <begin position="287"/>
        <end position="313"/>
    </location>
</feature>
<evidence type="ECO:0000313" key="5">
    <source>
        <dbReference type="EMBL" id="KAK0959363.1"/>
    </source>
</evidence>
<comment type="caution">
    <text evidence="5">The sequence shown here is derived from an EMBL/GenBank/DDBJ whole genome shotgun (WGS) entry which is preliminary data.</text>
</comment>
<feature type="region of interest" description="Disordered" evidence="3">
    <location>
        <begin position="66"/>
        <end position="179"/>
    </location>
</feature>
<dbReference type="AlphaFoldDB" id="A0AAN6H828"/>
<feature type="compositionally biased region" description="Acidic residues" evidence="3">
    <location>
        <begin position="439"/>
        <end position="451"/>
    </location>
</feature>
<feature type="compositionally biased region" description="Basic and acidic residues" evidence="3">
    <location>
        <begin position="670"/>
        <end position="681"/>
    </location>
</feature>
<feature type="region of interest" description="Disordered" evidence="3">
    <location>
        <begin position="1084"/>
        <end position="1110"/>
    </location>
</feature>
<dbReference type="SUPFAM" id="SSF50044">
    <property type="entry name" value="SH3-domain"/>
    <property type="match status" value="1"/>
</dbReference>
<dbReference type="Pfam" id="PF00018">
    <property type="entry name" value="SH3_1"/>
    <property type="match status" value="1"/>
</dbReference>